<reference evidence="1 2" key="1">
    <citation type="submission" date="2016-07" db="EMBL/GenBank/DDBJ databases">
        <title>Pervasive Adenine N6-methylation of Active Genes in Fungi.</title>
        <authorList>
            <consortium name="DOE Joint Genome Institute"/>
            <person name="Mondo S.J."/>
            <person name="Dannebaum R.O."/>
            <person name="Kuo R.C."/>
            <person name="Labutti K."/>
            <person name="Haridas S."/>
            <person name="Kuo A."/>
            <person name="Salamov A."/>
            <person name="Ahrendt S.R."/>
            <person name="Lipzen A."/>
            <person name="Sullivan W."/>
            <person name="Andreopoulos W.B."/>
            <person name="Clum A."/>
            <person name="Lindquist E."/>
            <person name="Daum C."/>
            <person name="Ramamoorthy G.K."/>
            <person name="Gryganskyi A."/>
            <person name="Culley D."/>
            <person name="Magnuson J.K."/>
            <person name="James T.Y."/>
            <person name="O'Malley M.A."/>
            <person name="Stajich J.E."/>
            <person name="Spatafora J.W."/>
            <person name="Visel A."/>
            <person name="Grigoriev I.V."/>
        </authorList>
    </citation>
    <scope>NUCLEOTIDE SEQUENCE [LARGE SCALE GENOMIC DNA]</scope>
    <source>
        <strain evidence="1 2">NRRL 3116</strain>
    </source>
</reference>
<name>A0A1Y2G992_9FUNG</name>
<dbReference type="GeneID" id="33571023"/>
<comment type="caution">
    <text evidence="1">The sequence shown here is derived from an EMBL/GenBank/DDBJ whole genome shotgun (WGS) entry which is preliminary data.</text>
</comment>
<evidence type="ECO:0000313" key="1">
    <source>
        <dbReference type="EMBL" id="ORZ04715.1"/>
    </source>
</evidence>
<proteinExistence type="predicted"/>
<evidence type="ECO:0000313" key="2">
    <source>
        <dbReference type="Proteomes" id="UP000193648"/>
    </source>
</evidence>
<dbReference type="RefSeq" id="XP_021876712.1">
    <property type="nucleotide sequence ID" value="XM_022029180.1"/>
</dbReference>
<dbReference type="InParanoid" id="A0A1Y2G992"/>
<accession>A0A1Y2G992</accession>
<dbReference type="AlphaFoldDB" id="A0A1Y2G992"/>
<protein>
    <submittedName>
        <fullName evidence="1">Uncharacterized protein</fullName>
    </submittedName>
</protein>
<keyword evidence="2" id="KW-1185">Reference proteome</keyword>
<dbReference type="Proteomes" id="UP000193648">
    <property type="component" value="Unassembled WGS sequence"/>
</dbReference>
<dbReference type="EMBL" id="MCFF01000055">
    <property type="protein sequence ID" value="ORZ04715.1"/>
    <property type="molecule type" value="Genomic_DNA"/>
</dbReference>
<gene>
    <name evidence="1" type="ORF">BCR41DRAFT_400970</name>
</gene>
<organism evidence="1 2">
    <name type="scientific">Lobosporangium transversale</name>
    <dbReference type="NCBI Taxonomy" id="64571"/>
    <lineage>
        <taxon>Eukaryota</taxon>
        <taxon>Fungi</taxon>
        <taxon>Fungi incertae sedis</taxon>
        <taxon>Mucoromycota</taxon>
        <taxon>Mortierellomycotina</taxon>
        <taxon>Mortierellomycetes</taxon>
        <taxon>Mortierellales</taxon>
        <taxon>Mortierellaceae</taxon>
        <taxon>Lobosporangium</taxon>
    </lineage>
</organism>
<sequence>MLPECLSTPYTYIRVLRNHRDQMLYTTGFVKRDDEFGYFAAVEGDLREEPTIAEPQPLPVGGYRLFALQRKAVDRNLDQFITDNPDLNSFEITELRFNGSPRGENVYLQMKDDMAVPIGFSHYSKAERR</sequence>